<evidence type="ECO:0000313" key="2">
    <source>
        <dbReference type="Proteomes" id="UP000077069"/>
    </source>
</evidence>
<dbReference type="Proteomes" id="UP000077069">
    <property type="component" value="Unassembled WGS sequence"/>
</dbReference>
<dbReference type="AlphaFoldDB" id="A0A177C135"/>
<gene>
    <name evidence="1" type="ORF">CC84DRAFT_1167716</name>
</gene>
<proteinExistence type="predicted"/>
<sequence length="92" mass="9696">MSNYSIATILFAISRLTHTRQMPCRRRTGGCGACLTAEKVKAAMGPNATAACSSSQLRSDKSRRAGGCSRRGAGQEAVTGVQTRCNAQLQCT</sequence>
<protein>
    <submittedName>
        <fullName evidence="1">Uncharacterized protein</fullName>
    </submittedName>
</protein>
<organism evidence="1 2">
    <name type="scientific">Paraphaeosphaeria sporulosa</name>
    <dbReference type="NCBI Taxonomy" id="1460663"/>
    <lineage>
        <taxon>Eukaryota</taxon>
        <taxon>Fungi</taxon>
        <taxon>Dikarya</taxon>
        <taxon>Ascomycota</taxon>
        <taxon>Pezizomycotina</taxon>
        <taxon>Dothideomycetes</taxon>
        <taxon>Pleosporomycetidae</taxon>
        <taxon>Pleosporales</taxon>
        <taxon>Massarineae</taxon>
        <taxon>Didymosphaeriaceae</taxon>
        <taxon>Paraphaeosphaeria</taxon>
    </lineage>
</organism>
<dbReference type="RefSeq" id="XP_018031869.1">
    <property type="nucleotide sequence ID" value="XM_018179242.1"/>
</dbReference>
<dbReference type="InParanoid" id="A0A177C135"/>
<name>A0A177C135_9PLEO</name>
<evidence type="ECO:0000313" key="1">
    <source>
        <dbReference type="EMBL" id="OAG01504.1"/>
    </source>
</evidence>
<dbReference type="GeneID" id="28762728"/>
<dbReference type="EMBL" id="KV441557">
    <property type="protein sequence ID" value="OAG01504.1"/>
    <property type="molecule type" value="Genomic_DNA"/>
</dbReference>
<reference evidence="1 2" key="1">
    <citation type="submission" date="2016-05" db="EMBL/GenBank/DDBJ databases">
        <title>Comparative analysis of secretome profiles of manganese(II)-oxidizing ascomycete fungi.</title>
        <authorList>
            <consortium name="DOE Joint Genome Institute"/>
            <person name="Zeiner C.A."/>
            <person name="Purvine S.O."/>
            <person name="Zink E.M."/>
            <person name="Wu S."/>
            <person name="Pasa-Tolic L."/>
            <person name="Chaput D.L."/>
            <person name="Haridas S."/>
            <person name="Grigoriev I.V."/>
            <person name="Santelli C.M."/>
            <person name="Hansel C.M."/>
        </authorList>
    </citation>
    <scope>NUCLEOTIDE SEQUENCE [LARGE SCALE GENOMIC DNA]</scope>
    <source>
        <strain evidence="1 2">AP3s5-JAC2a</strain>
    </source>
</reference>
<keyword evidence="2" id="KW-1185">Reference proteome</keyword>
<accession>A0A177C135</accession>